<feature type="transmembrane region" description="Helical" evidence="14">
    <location>
        <begin position="20"/>
        <end position="39"/>
    </location>
</feature>
<comment type="similarity">
    <text evidence="13">Belongs to the LpxK family.</text>
</comment>
<dbReference type="GO" id="GO:0009029">
    <property type="term" value="F:lipid-A 4'-kinase activity"/>
    <property type="evidence" value="ECO:0007669"/>
    <property type="project" value="UniProtKB-UniRule"/>
</dbReference>
<evidence type="ECO:0000256" key="11">
    <source>
        <dbReference type="ARBA" id="ARBA00023098"/>
    </source>
</evidence>
<evidence type="ECO:0000256" key="7">
    <source>
        <dbReference type="ARBA" id="ARBA00022679"/>
    </source>
</evidence>
<dbReference type="EC" id="2.7.1.130" evidence="3 13"/>
<keyword evidence="16" id="KW-1185">Reference proteome</keyword>
<dbReference type="SUPFAM" id="SSF52540">
    <property type="entry name" value="P-loop containing nucleoside triphosphate hydrolases"/>
    <property type="match status" value="1"/>
</dbReference>
<dbReference type="PANTHER" id="PTHR42724:SF1">
    <property type="entry name" value="TETRAACYLDISACCHARIDE 4'-KINASE, MITOCHONDRIAL-RELATED"/>
    <property type="match status" value="1"/>
</dbReference>
<evidence type="ECO:0000256" key="1">
    <source>
        <dbReference type="ARBA" id="ARBA00002274"/>
    </source>
</evidence>
<dbReference type="RefSeq" id="WP_188364693.1">
    <property type="nucleotide sequence ID" value="NZ_BAABJF010000017.1"/>
</dbReference>
<dbReference type="HAMAP" id="MF_00409">
    <property type="entry name" value="LpxK"/>
    <property type="match status" value="1"/>
</dbReference>
<dbReference type="InterPro" id="IPR003758">
    <property type="entry name" value="LpxK"/>
</dbReference>
<dbReference type="InterPro" id="IPR027417">
    <property type="entry name" value="P-loop_NTPase"/>
</dbReference>
<evidence type="ECO:0000256" key="8">
    <source>
        <dbReference type="ARBA" id="ARBA00022741"/>
    </source>
</evidence>
<comment type="caution">
    <text evidence="15">The sequence shown here is derived from an EMBL/GenBank/DDBJ whole genome shotgun (WGS) entry which is preliminary data.</text>
</comment>
<evidence type="ECO:0000256" key="13">
    <source>
        <dbReference type="HAMAP-Rule" id="MF_00409"/>
    </source>
</evidence>
<keyword evidence="9 13" id="KW-0418">Kinase</keyword>
<evidence type="ECO:0000256" key="3">
    <source>
        <dbReference type="ARBA" id="ARBA00012071"/>
    </source>
</evidence>
<dbReference type="AlphaFoldDB" id="A0A917CN11"/>
<keyword evidence="11 13" id="KW-0443">Lipid metabolism</keyword>
<dbReference type="EMBL" id="BMEO01000003">
    <property type="protein sequence ID" value="GGF91610.1"/>
    <property type="molecule type" value="Genomic_DNA"/>
</dbReference>
<keyword evidence="14" id="KW-0472">Membrane</keyword>
<evidence type="ECO:0000256" key="10">
    <source>
        <dbReference type="ARBA" id="ARBA00022840"/>
    </source>
</evidence>
<keyword evidence="5 13" id="KW-0444">Lipid biosynthesis</keyword>
<name>A0A917CN11_9GAMM</name>
<evidence type="ECO:0000256" key="4">
    <source>
        <dbReference type="ARBA" id="ARBA00016436"/>
    </source>
</evidence>
<dbReference type="GO" id="GO:0005886">
    <property type="term" value="C:plasma membrane"/>
    <property type="evidence" value="ECO:0007669"/>
    <property type="project" value="TreeGrafter"/>
</dbReference>
<comment type="function">
    <text evidence="1 13">Transfers the gamma-phosphate of ATP to the 4'-position of a tetraacyldisaccharide 1-phosphate intermediate (termed DS-1-P) to form tetraacyldisaccharide 1,4'-bis-phosphate (lipid IVA).</text>
</comment>
<dbReference type="Pfam" id="PF02606">
    <property type="entry name" value="LpxK"/>
    <property type="match status" value="1"/>
</dbReference>
<sequence length="327" mass="36783">MTERDQKWNQRWYGNQPVGLFYRILANLFAVIYHSRRFFYRIKLLKTHRFKKPVIVVGNITVGGGGKTPMVIYLAQQLKSKGHRVGVVSRGYGGQRKVEPMLVTPGADPAASGDEPLLMAKTLHVPVMVAKKRAQAVKMLITQHNVDVVVSDDGLQHYAMGRDAEIVMLDSRRQIGNSLLLPAGPLREPIQRLQDVDLVVYKGPVNEGLNYQHEIEHIYQLNHPKNIRSVADFRSQKIIAMAGISSPDSFFSLLADNGLAVLKQPKPDHHVFQVDDFSDEHITLITEKDAVKCGAIQNPCIWVVKTRIIPSRETDLALNQLIEQVMT</sequence>
<keyword evidence="14" id="KW-1133">Transmembrane helix</keyword>
<dbReference type="GO" id="GO:0005524">
    <property type="term" value="F:ATP binding"/>
    <property type="evidence" value="ECO:0007669"/>
    <property type="project" value="UniProtKB-UniRule"/>
</dbReference>
<evidence type="ECO:0000313" key="15">
    <source>
        <dbReference type="EMBL" id="GGF91610.1"/>
    </source>
</evidence>
<comment type="pathway">
    <text evidence="2 13">Glycolipid biosynthesis; lipid IV(A) biosynthesis; lipid IV(A) from (3R)-3-hydroxytetradecanoyl-[acyl-carrier-protein] and UDP-N-acetyl-alpha-D-glucosamine: step 6/6.</text>
</comment>
<evidence type="ECO:0000256" key="6">
    <source>
        <dbReference type="ARBA" id="ARBA00022556"/>
    </source>
</evidence>
<protein>
    <recommendedName>
        <fullName evidence="4 13">Tetraacyldisaccharide 4'-kinase</fullName>
        <ecNumber evidence="3 13">2.7.1.130</ecNumber>
    </recommendedName>
    <alternativeName>
        <fullName evidence="12 13">Lipid A 4'-kinase</fullName>
    </alternativeName>
</protein>
<evidence type="ECO:0000256" key="5">
    <source>
        <dbReference type="ARBA" id="ARBA00022516"/>
    </source>
</evidence>
<dbReference type="NCBIfam" id="TIGR00682">
    <property type="entry name" value="lpxK"/>
    <property type="match status" value="1"/>
</dbReference>
<reference evidence="15" key="2">
    <citation type="submission" date="2020-09" db="EMBL/GenBank/DDBJ databases">
        <authorList>
            <person name="Sun Q."/>
            <person name="Zhou Y."/>
        </authorList>
    </citation>
    <scope>NUCLEOTIDE SEQUENCE</scope>
    <source>
        <strain evidence="15">CGMCC 1.12181</strain>
    </source>
</reference>
<evidence type="ECO:0000256" key="14">
    <source>
        <dbReference type="SAM" id="Phobius"/>
    </source>
</evidence>
<keyword evidence="8 13" id="KW-0547">Nucleotide-binding</keyword>
<keyword evidence="10 13" id="KW-0067">ATP-binding</keyword>
<evidence type="ECO:0000313" key="16">
    <source>
        <dbReference type="Proteomes" id="UP000605253"/>
    </source>
</evidence>
<keyword evidence="14" id="KW-0812">Transmembrane</keyword>
<dbReference type="GO" id="GO:0009244">
    <property type="term" value="P:lipopolysaccharide core region biosynthetic process"/>
    <property type="evidence" value="ECO:0007669"/>
    <property type="project" value="TreeGrafter"/>
</dbReference>
<evidence type="ECO:0000256" key="12">
    <source>
        <dbReference type="ARBA" id="ARBA00029757"/>
    </source>
</evidence>
<organism evidence="15 16">
    <name type="scientific">Marinicella pacifica</name>
    <dbReference type="NCBI Taxonomy" id="1171543"/>
    <lineage>
        <taxon>Bacteria</taxon>
        <taxon>Pseudomonadati</taxon>
        <taxon>Pseudomonadota</taxon>
        <taxon>Gammaproteobacteria</taxon>
        <taxon>Lysobacterales</taxon>
        <taxon>Marinicellaceae</taxon>
        <taxon>Marinicella</taxon>
    </lineage>
</organism>
<evidence type="ECO:0000256" key="2">
    <source>
        <dbReference type="ARBA" id="ARBA00004870"/>
    </source>
</evidence>
<proteinExistence type="inferred from homology"/>
<dbReference type="Proteomes" id="UP000605253">
    <property type="component" value="Unassembled WGS sequence"/>
</dbReference>
<feature type="binding site" evidence="13">
    <location>
        <begin position="61"/>
        <end position="68"/>
    </location>
    <ligand>
        <name>ATP</name>
        <dbReference type="ChEBI" id="CHEBI:30616"/>
    </ligand>
</feature>
<dbReference type="PANTHER" id="PTHR42724">
    <property type="entry name" value="TETRAACYLDISACCHARIDE 4'-KINASE"/>
    <property type="match status" value="1"/>
</dbReference>
<dbReference type="GO" id="GO:0009245">
    <property type="term" value="P:lipid A biosynthetic process"/>
    <property type="evidence" value="ECO:0007669"/>
    <property type="project" value="UniProtKB-UniRule"/>
</dbReference>
<accession>A0A917CN11</accession>
<keyword evidence="7 13" id="KW-0808">Transferase</keyword>
<evidence type="ECO:0000256" key="9">
    <source>
        <dbReference type="ARBA" id="ARBA00022777"/>
    </source>
</evidence>
<comment type="catalytic activity">
    <reaction evidence="13">
        <text>a lipid A disaccharide + ATP = a lipid IVA + ADP + H(+)</text>
        <dbReference type="Rhea" id="RHEA:67840"/>
        <dbReference type="ChEBI" id="CHEBI:15378"/>
        <dbReference type="ChEBI" id="CHEBI:30616"/>
        <dbReference type="ChEBI" id="CHEBI:176343"/>
        <dbReference type="ChEBI" id="CHEBI:176425"/>
        <dbReference type="ChEBI" id="CHEBI:456216"/>
        <dbReference type="EC" id="2.7.1.130"/>
    </reaction>
</comment>
<gene>
    <name evidence="13 15" type="primary">lpxK</name>
    <name evidence="15" type="ORF">GCM10011365_11070</name>
</gene>
<keyword evidence="6 13" id="KW-0441">Lipid A biosynthesis</keyword>
<reference evidence="15" key="1">
    <citation type="journal article" date="2014" name="Int. J. Syst. Evol. Microbiol.">
        <title>Complete genome sequence of Corynebacterium casei LMG S-19264T (=DSM 44701T), isolated from a smear-ripened cheese.</title>
        <authorList>
            <consortium name="US DOE Joint Genome Institute (JGI-PGF)"/>
            <person name="Walter F."/>
            <person name="Albersmeier A."/>
            <person name="Kalinowski J."/>
            <person name="Ruckert C."/>
        </authorList>
    </citation>
    <scope>NUCLEOTIDE SEQUENCE</scope>
    <source>
        <strain evidence="15">CGMCC 1.12181</strain>
    </source>
</reference>